<keyword evidence="4" id="KW-0472">Membrane</keyword>
<dbReference type="Gene3D" id="3.30.565.10">
    <property type="entry name" value="Histidine kinase-like ATPase, C-terminal domain"/>
    <property type="match status" value="1"/>
</dbReference>
<dbReference type="InterPro" id="IPR003661">
    <property type="entry name" value="HisK_dim/P_dom"/>
</dbReference>
<dbReference type="InterPro" id="IPR003594">
    <property type="entry name" value="HATPase_dom"/>
</dbReference>
<dbReference type="InterPro" id="IPR036890">
    <property type="entry name" value="HATPase_C_sf"/>
</dbReference>
<dbReference type="EC" id="2.7.13.3" evidence="2"/>
<dbReference type="PRINTS" id="PR00344">
    <property type="entry name" value="BCTRLSENSOR"/>
</dbReference>
<reference evidence="6 7" key="1">
    <citation type="submission" date="2018-09" db="EMBL/GenBank/DDBJ databases">
        <authorList>
            <consortium name="Pathogen Informatics"/>
        </authorList>
    </citation>
    <scope>NUCLEOTIDE SEQUENCE [LARGE SCALE GENOMIC DNA]</scope>
    <source>
        <strain evidence="6 7">OH-22767</strain>
    </source>
</reference>
<dbReference type="SUPFAM" id="SSF47384">
    <property type="entry name" value="Homodimeric domain of signal transducing histidine kinase"/>
    <property type="match status" value="1"/>
</dbReference>
<dbReference type="PANTHER" id="PTHR43547">
    <property type="entry name" value="TWO-COMPONENT HISTIDINE KINASE"/>
    <property type="match status" value="1"/>
</dbReference>
<dbReference type="Pfam" id="PF02518">
    <property type="entry name" value="HATPase_c"/>
    <property type="match status" value="1"/>
</dbReference>
<dbReference type="Gene3D" id="1.10.287.130">
    <property type="match status" value="1"/>
</dbReference>
<dbReference type="InterPro" id="IPR004358">
    <property type="entry name" value="Sig_transdc_His_kin-like_C"/>
</dbReference>
<protein>
    <recommendedName>
        <fullName evidence="2">histidine kinase</fullName>
        <ecNumber evidence="2">2.7.13.3</ecNumber>
    </recommendedName>
</protein>
<keyword evidence="6" id="KW-0808">Transferase</keyword>
<dbReference type="GO" id="GO:0000155">
    <property type="term" value="F:phosphorelay sensor kinase activity"/>
    <property type="evidence" value="ECO:0007669"/>
    <property type="project" value="InterPro"/>
</dbReference>
<evidence type="ECO:0000256" key="4">
    <source>
        <dbReference type="SAM" id="Phobius"/>
    </source>
</evidence>
<evidence type="ECO:0000259" key="5">
    <source>
        <dbReference type="PROSITE" id="PS50109"/>
    </source>
</evidence>
<keyword evidence="3" id="KW-0597">Phosphoprotein</keyword>
<dbReference type="CDD" id="cd00082">
    <property type="entry name" value="HisKA"/>
    <property type="match status" value="1"/>
</dbReference>
<dbReference type="CDD" id="cd00075">
    <property type="entry name" value="HATPase"/>
    <property type="match status" value="1"/>
</dbReference>
<dbReference type="SMART" id="SM00387">
    <property type="entry name" value="HATPase_c"/>
    <property type="match status" value="1"/>
</dbReference>
<feature type="domain" description="Histidine kinase" evidence="5">
    <location>
        <begin position="237"/>
        <end position="452"/>
    </location>
</feature>
<evidence type="ECO:0000313" key="7">
    <source>
        <dbReference type="Proteomes" id="UP000262142"/>
    </source>
</evidence>
<keyword evidence="7" id="KW-1185">Reference proteome</keyword>
<evidence type="ECO:0000256" key="1">
    <source>
        <dbReference type="ARBA" id="ARBA00000085"/>
    </source>
</evidence>
<dbReference type="InterPro" id="IPR036097">
    <property type="entry name" value="HisK_dim/P_sf"/>
</dbReference>
<dbReference type="InterPro" id="IPR005467">
    <property type="entry name" value="His_kinase_dom"/>
</dbReference>
<evidence type="ECO:0000256" key="3">
    <source>
        <dbReference type="ARBA" id="ARBA00022553"/>
    </source>
</evidence>
<evidence type="ECO:0000313" key="6">
    <source>
        <dbReference type="EMBL" id="SZD73916.1"/>
    </source>
</evidence>
<feature type="transmembrane region" description="Helical" evidence="4">
    <location>
        <begin position="196"/>
        <end position="216"/>
    </location>
</feature>
<dbReference type="PANTHER" id="PTHR43547:SF2">
    <property type="entry name" value="HYBRID SIGNAL TRANSDUCTION HISTIDINE KINASE C"/>
    <property type="match status" value="1"/>
</dbReference>
<accession>A0A383U3P3</accession>
<keyword evidence="4" id="KW-0812">Transmembrane</keyword>
<comment type="catalytic activity">
    <reaction evidence="1">
        <text>ATP + protein L-histidine = ADP + protein N-phospho-L-histidine.</text>
        <dbReference type="EC" id="2.7.13.3"/>
    </reaction>
</comment>
<gene>
    <name evidence="6" type="primary">phoR</name>
    <name evidence="6" type="ORF">SAMEA104719789_01369</name>
</gene>
<dbReference type="EMBL" id="UNSC01000007">
    <property type="protein sequence ID" value="SZD73916.1"/>
    <property type="molecule type" value="Genomic_DNA"/>
</dbReference>
<organism evidence="6 7">
    <name type="scientific">Candidatus Ornithobacterium hominis</name>
    <dbReference type="NCBI Taxonomy" id="2497989"/>
    <lineage>
        <taxon>Bacteria</taxon>
        <taxon>Pseudomonadati</taxon>
        <taxon>Bacteroidota</taxon>
        <taxon>Flavobacteriia</taxon>
        <taxon>Flavobacteriales</taxon>
        <taxon>Weeksellaceae</taxon>
        <taxon>Ornithobacterium</taxon>
    </lineage>
</organism>
<dbReference type="SUPFAM" id="SSF55874">
    <property type="entry name" value="ATPase domain of HSP90 chaperone/DNA topoisomerase II/histidine kinase"/>
    <property type="match status" value="1"/>
</dbReference>
<evidence type="ECO:0000256" key="2">
    <source>
        <dbReference type="ARBA" id="ARBA00012438"/>
    </source>
</evidence>
<keyword evidence="4" id="KW-1133">Transmembrane helix</keyword>
<name>A0A383U3P3_9FLAO</name>
<proteinExistence type="predicted"/>
<sequence length="452" mass="52669">MLDNKKIYQKTLFFKWVTVGGIASILFLQIISLFSIYNNMSTIIERNINDAFSLSMEEYRDRVLHENYTKDLKFQIKSLKNEKNIREEKDYKYDYTGKLTIDDAMNKVIGMTIADEKYDLDLTSLENFLRKNLMKSELDIPFGLTVYPVEKKNILEQSKNFKSQNFDHHSSRIEFDINREVQASFKDTHKVIFGKMIWYLVVSFIIFIIVAISFVYQLKIIIRQKKIEKIRQDFVDSMTHELKHPLQGALSLTEILLNPYFSNSEERRNEAILKIKNNLQAINLSIESILEKTYSDDLEYSAQLKLSNIKNIVNDIVSNLSLTYSNKPIKFNVSFDLAQEEFLLDPVHFPNAIKNVVENAIKYSKENIEINIKVFNDSEQLNIIIEDNGIGIKPENIELIFDKFFRVQQKGYGFGLGLSYVKWVCKIHKGKVSVNSVYNKGSVFTIQTPILN</sequence>
<dbReference type="PROSITE" id="PS50109">
    <property type="entry name" value="HIS_KIN"/>
    <property type="match status" value="1"/>
</dbReference>
<dbReference type="AlphaFoldDB" id="A0A383U3P3"/>
<feature type="transmembrane region" description="Helical" evidence="4">
    <location>
        <begin position="12"/>
        <end position="37"/>
    </location>
</feature>
<dbReference type="Proteomes" id="UP000262142">
    <property type="component" value="Unassembled WGS sequence"/>
</dbReference>